<dbReference type="OrthoDB" id="9983367at2"/>
<dbReference type="Proteomes" id="UP000326702">
    <property type="component" value="Chromosome"/>
</dbReference>
<accession>A0A5P9Q5A4</accession>
<organism evidence="1 2">
    <name type="scientific">Luteimicrobium xylanilyticum</name>
    <dbReference type="NCBI Taxonomy" id="1133546"/>
    <lineage>
        <taxon>Bacteria</taxon>
        <taxon>Bacillati</taxon>
        <taxon>Actinomycetota</taxon>
        <taxon>Actinomycetes</taxon>
        <taxon>Micrococcales</taxon>
        <taxon>Luteimicrobium</taxon>
    </lineage>
</organism>
<protein>
    <submittedName>
        <fullName evidence="1">Uncharacterized protein</fullName>
    </submittedName>
</protein>
<evidence type="ECO:0000313" key="1">
    <source>
        <dbReference type="EMBL" id="QFU96533.1"/>
    </source>
</evidence>
<reference evidence="1 2" key="1">
    <citation type="submission" date="2019-10" db="EMBL/GenBank/DDBJ databases">
        <title>Genome sequence of Luteimicrobium xylanilyticum HY-24.</title>
        <authorList>
            <person name="Kim D.Y."/>
            <person name="Park H.-Y."/>
        </authorList>
    </citation>
    <scope>NUCLEOTIDE SEQUENCE [LARGE SCALE GENOMIC DNA]</scope>
    <source>
        <strain evidence="1 2">HY-24</strain>
    </source>
</reference>
<dbReference type="AlphaFoldDB" id="A0A5P9Q5A4"/>
<dbReference type="KEGG" id="lxl:KDY119_00017"/>
<evidence type="ECO:0000313" key="2">
    <source>
        <dbReference type="Proteomes" id="UP000326702"/>
    </source>
</evidence>
<dbReference type="RefSeq" id="WP_036955266.1">
    <property type="nucleotide sequence ID" value="NZ_BAABIH010000007.1"/>
</dbReference>
<proteinExistence type="predicted"/>
<keyword evidence="2" id="KW-1185">Reference proteome</keyword>
<sequence length="74" mass="8000">MSALATEELRRASASDAAPTLVPDVVPATELCRDCGDDLRVGDDALCRWCDDNRARHPEDYEVAVAELPEVVAS</sequence>
<gene>
    <name evidence="1" type="ORF">KDY119_00017</name>
</gene>
<name>A0A5P9Q5A4_9MICO</name>
<dbReference type="EMBL" id="CP045529">
    <property type="protein sequence ID" value="QFU96533.1"/>
    <property type="molecule type" value="Genomic_DNA"/>
</dbReference>